<dbReference type="InterPro" id="IPR015590">
    <property type="entry name" value="Aldehyde_DH_dom"/>
</dbReference>
<evidence type="ECO:0000256" key="4">
    <source>
        <dbReference type="SAM" id="MobiDB-lite"/>
    </source>
</evidence>
<dbReference type="InterPro" id="IPR016162">
    <property type="entry name" value="Ald_DH_N"/>
</dbReference>
<accession>A0ABD3MYR5</accession>
<feature type="compositionally biased region" description="Basic residues" evidence="4">
    <location>
        <begin position="51"/>
        <end position="68"/>
    </location>
</feature>
<reference evidence="6 7" key="1">
    <citation type="submission" date="2024-10" db="EMBL/GenBank/DDBJ databases">
        <title>Updated reference genomes for cyclostephanoid diatoms.</title>
        <authorList>
            <person name="Roberts W.R."/>
            <person name="Alverson A.J."/>
        </authorList>
    </citation>
    <scope>NUCLEOTIDE SEQUENCE [LARGE SCALE GENOMIC DNA]</scope>
    <source>
        <strain evidence="6 7">AJA276-08</strain>
    </source>
</reference>
<keyword evidence="2" id="KW-0560">Oxidoreductase</keyword>
<comment type="similarity">
    <text evidence="1">Belongs to the aldehyde dehydrogenase family.</text>
</comment>
<dbReference type="PROSITE" id="PS00070">
    <property type="entry name" value="ALDEHYDE_DEHYDR_CYS"/>
    <property type="match status" value="1"/>
</dbReference>
<dbReference type="GO" id="GO:0016491">
    <property type="term" value="F:oxidoreductase activity"/>
    <property type="evidence" value="ECO:0007669"/>
    <property type="project" value="UniProtKB-KW"/>
</dbReference>
<dbReference type="InterPro" id="IPR016163">
    <property type="entry name" value="Ald_DH_C"/>
</dbReference>
<dbReference type="FunFam" id="3.40.309.10:FF:000023">
    <property type="entry name" value="Aldehyde dehydrogenase 12"/>
    <property type="match status" value="1"/>
</dbReference>
<evidence type="ECO:0000256" key="3">
    <source>
        <dbReference type="ARBA" id="ARBA00023027"/>
    </source>
</evidence>
<dbReference type="InterPro" id="IPR016160">
    <property type="entry name" value="Ald_DH_CS_CYS"/>
</dbReference>
<evidence type="ECO:0000256" key="2">
    <source>
        <dbReference type="ARBA" id="ARBA00023002"/>
    </source>
</evidence>
<keyword evidence="3" id="KW-0520">NAD</keyword>
<evidence type="ECO:0000256" key="1">
    <source>
        <dbReference type="ARBA" id="ARBA00009986"/>
    </source>
</evidence>
<comment type="caution">
    <text evidence="6">The sequence shown here is derived from an EMBL/GenBank/DDBJ whole genome shotgun (WGS) entry which is preliminary data.</text>
</comment>
<dbReference type="AlphaFoldDB" id="A0ABD3MYR5"/>
<dbReference type="Gene3D" id="3.40.605.10">
    <property type="entry name" value="Aldehyde Dehydrogenase, Chain A, domain 1"/>
    <property type="match status" value="1"/>
</dbReference>
<dbReference type="EMBL" id="JALLAZ020001675">
    <property type="protein sequence ID" value="KAL3768512.1"/>
    <property type="molecule type" value="Genomic_DNA"/>
</dbReference>
<evidence type="ECO:0000313" key="6">
    <source>
        <dbReference type="EMBL" id="KAL3768512.1"/>
    </source>
</evidence>
<dbReference type="PANTHER" id="PTHR43521">
    <property type="entry name" value="ALPHA-AMINOADIPIC SEMIALDEHYDE DEHYDROGENASE"/>
    <property type="match status" value="1"/>
</dbReference>
<evidence type="ECO:0000259" key="5">
    <source>
        <dbReference type="Pfam" id="PF00171"/>
    </source>
</evidence>
<dbReference type="PANTHER" id="PTHR43521:SF7">
    <property type="entry name" value="DELTA-1-PYRROLINE-5-CARBOXYLATE DEHYDROGENASE 12A1, MITOCHONDRIAL"/>
    <property type="match status" value="1"/>
</dbReference>
<evidence type="ECO:0000313" key="7">
    <source>
        <dbReference type="Proteomes" id="UP001530315"/>
    </source>
</evidence>
<dbReference type="InterPro" id="IPR016161">
    <property type="entry name" value="Ald_DH/histidinol_DH"/>
</dbReference>
<sequence length="657" mass="71871">MRSSVRMTRLVSSGCSRLTRLVKNTGSTAGQIIRAKSNNSINRGCVLSCRPNRHHHHHQQHQHPRPHRPGGATTMTATTANYMLATASRLASASSLPRWATLDPSSLGTSPVPHAVLNLVNGNWVGSETNLVIPNPMDRDAPPVCTIPDTGTHELGPFVESLKMVPKSGVHNPLKNVERYRQFGEISRKFSGHTTYSPILFFFTTTRPLPGESSPAARVRKKKRHDQAGEALSDPAISHFFATSIVKTVPKSYAQAAGEVRVTADFLKNFGGDNVRFLARSFGVPGDHRGQFSHGHRWPYGAVAIIAPFNFPLEIPVLQLMGALFMGNKPVLKPAEKCSLVMEQFLRLLHDCGMDRGDVDMLNCRGPVAERLILDADVRLTQFTGSSKVAEHLLEVTRGKVKIEDAGFDWKILGPDVDDVDYVAWQCDQDAYACAGQKCSAQSILFAHANWEGAGLFDKLRANASTRNLDDLSIGPVLTVTTKTMLDHAARLLDIPGSRLLFGGKELENHKIPEVYGAVEPTAVFVPIKEMLKAEHFETCTTEIFGPFQVVTTFADDELSLVLEACERMSHHLTAAVVSNDVEFQTTVLANTVNGTTYAGRRARTTGAPQNHWFGPAGDARGAGIGTPEAIKMVWSCHREIIMDSVVPGEWTQPKAT</sequence>
<dbReference type="Proteomes" id="UP001530315">
    <property type="component" value="Unassembled WGS sequence"/>
</dbReference>
<feature type="region of interest" description="Disordered" evidence="4">
    <location>
        <begin position="51"/>
        <end position="74"/>
    </location>
</feature>
<dbReference type="SUPFAM" id="SSF53720">
    <property type="entry name" value="ALDH-like"/>
    <property type="match status" value="1"/>
</dbReference>
<dbReference type="Pfam" id="PF00171">
    <property type="entry name" value="Aldedh"/>
    <property type="match status" value="1"/>
</dbReference>
<gene>
    <name evidence="6" type="ORF">ACHAW5_006708</name>
</gene>
<feature type="domain" description="Aldehyde dehydrogenase" evidence="5">
    <location>
        <begin position="241"/>
        <end position="611"/>
    </location>
</feature>
<protein>
    <recommendedName>
        <fullName evidence="5">Aldehyde dehydrogenase domain-containing protein</fullName>
    </recommendedName>
</protein>
<organism evidence="6 7">
    <name type="scientific">Stephanodiscus triporus</name>
    <dbReference type="NCBI Taxonomy" id="2934178"/>
    <lineage>
        <taxon>Eukaryota</taxon>
        <taxon>Sar</taxon>
        <taxon>Stramenopiles</taxon>
        <taxon>Ochrophyta</taxon>
        <taxon>Bacillariophyta</taxon>
        <taxon>Coscinodiscophyceae</taxon>
        <taxon>Thalassiosirophycidae</taxon>
        <taxon>Stephanodiscales</taxon>
        <taxon>Stephanodiscaceae</taxon>
        <taxon>Stephanodiscus</taxon>
    </lineage>
</organism>
<name>A0ABD3MYR5_9STRA</name>
<dbReference type="InterPro" id="IPR044638">
    <property type="entry name" value="ALDH7A1-like"/>
</dbReference>
<dbReference type="Gene3D" id="3.40.309.10">
    <property type="entry name" value="Aldehyde Dehydrogenase, Chain A, domain 2"/>
    <property type="match status" value="1"/>
</dbReference>
<keyword evidence="7" id="KW-1185">Reference proteome</keyword>
<proteinExistence type="inferred from homology"/>